<accession>A0A7C0WSY0</accession>
<feature type="domain" description="Peptidase S24/S26A/S26B/S26C" evidence="1">
    <location>
        <begin position="7"/>
        <end position="96"/>
    </location>
</feature>
<organism evidence="2">
    <name type="scientific">Thermodesulforhabdus norvegica</name>
    <dbReference type="NCBI Taxonomy" id="39841"/>
    <lineage>
        <taxon>Bacteria</taxon>
        <taxon>Pseudomonadati</taxon>
        <taxon>Thermodesulfobacteriota</taxon>
        <taxon>Syntrophobacteria</taxon>
        <taxon>Syntrophobacterales</taxon>
        <taxon>Thermodesulforhabdaceae</taxon>
        <taxon>Thermodesulforhabdus</taxon>
    </lineage>
</organism>
<dbReference type="EMBL" id="DQZW01000323">
    <property type="protein sequence ID" value="HDL90594.1"/>
    <property type="molecule type" value="Genomic_DNA"/>
</dbReference>
<reference evidence="2" key="1">
    <citation type="journal article" date="2020" name="mSystems">
        <title>Genome- and Community-Level Interaction Insights into Carbon Utilization and Element Cycling Functions of Hydrothermarchaeota in Hydrothermal Sediment.</title>
        <authorList>
            <person name="Zhou Z."/>
            <person name="Liu Y."/>
            <person name="Xu W."/>
            <person name="Pan J."/>
            <person name="Luo Z.H."/>
            <person name="Li M."/>
        </authorList>
    </citation>
    <scope>NUCLEOTIDE SEQUENCE [LARGE SCALE GENOMIC DNA]</scope>
    <source>
        <strain evidence="2">HyVt-19</strain>
    </source>
</reference>
<evidence type="ECO:0000313" key="2">
    <source>
        <dbReference type="EMBL" id="HDL90594.1"/>
    </source>
</evidence>
<dbReference type="Gene3D" id="2.10.109.10">
    <property type="entry name" value="Umud Fragment, subunit A"/>
    <property type="match status" value="1"/>
</dbReference>
<dbReference type="InterPro" id="IPR039418">
    <property type="entry name" value="LexA-like"/>
</dbReference>
<protein>
    <submittedName>
        <fullName evidence="2">S24 family peptidase</fullName>
    </submittedName>
</protein>
<dbReference type="InterPro" id="IPR036286">
    <property type="entry name" value="LexA/Signal_pep-like_sf"/>
</dbReference>
<dbReference type="Proteomes" id="UP000886355">
    <property type="component" value="Unassembled WGS sequence"/>
</dbReference>
<name>A0A7C0WSY0_9BACT</name>
<dbReference type="CDD" id="cd06529">
    <property type="entry name" value="S24_LexA-like"/>
    <property type="match status" value="1"/>
</dbReference>
<comment type="caution">
    <text evidence="2">The sequence shown here is derived from an EMBL/GenBank/DDBJ whole genome shotgun (WGS) entry which is preliminary data.</text>
</comment>
<dbReference type="SUPFAM" id="SSF51306">
    <property type="entry name" value="LexA/Signal peptidase"/>
    <property type="match status" value="1"/>
</dbReference>
<dbReference type="Pfam" id="PF00717">
    <property type="entry name" value="Peptidase_S24"/>
    <property type="match status" value="1"/>
</dbReference>
<evidence type="ECO:0000259" key="1">
    <source>
        <dbReference type="Pfam" id="PF00717"/>
    </source>
</evidence>
<sequence>MAKKFGSPDKMVMVEMPCDDMEPLIRLGDYLIVDTSQTIPKHGKLMVVGVNGCIIIRKVSKHPSDLMLLPSNSLYYPISAKQNNQNDDIRFLGTVVLLCRRFL</sequence>
<dbReference type="AlphaFoldDB" id="A0A7C0WSY0"/>
<proteinExistence type="predicted"/>
<dbReference type="InterPro" id="IPR015927">
    <property type="entry name" value="Peptidase_S24_S26A/B/C"/>
</dbReference>
<gene>
    <name evidence="2" type="ORF">ENG14_06800</name>
</gene>